<evidence type="ECO:0000256" key="1">
    <source>
        <dbReference type="ARBA" id="ARBA00005104"/>
    </source>
</evidence>
<keyword evidence="12" id="KW-1185">Reference proteome</keyword>
<dbReference type="InterPro" id="IPR050765">
    <property type="entry name" value="Riboflavin_Biosynth_HTPR"/>
</dbReference>
<dbReference type="PANTHER" id="PTHR38011">
    <property type="entry name" value="DIHYDROFOLATE REDUCTASE FAMILY PROTEIN (AFU_ORTHOLOGUE AFUA_8G06820)"/>
    <property type="match status" value="1"/>
</dbReference>
<dbReference type="SUPFAM" id="SSF53597">
    <property type="entry name" value="Dihydrofolate reductase-like"/>
    <property type="match status" value="1"/>
</dbReference>
<keyword evidence="4" id="KW-0686">Riboflavin biosynthesis</keyword>
<dbReference type="InterPro" id="IPR002734">
    <property type="entry name" value="RibDG_C"/>
</dbReference>
<organism evidence="11 12">
    <name type="scientific">Halorubrum lipolyticum DSM 21995</name>
    <dbReference type="NCBI Taxonomy" id="1227482"/>
    <lineage>
        <taxon>Archaea</taxon>
        <taxon>Methanobacteriati</taxon>
        <taxon>Methanobacteriota</taxon>
        <taxon>Stenosarchaea group</taxon>
        <taxon>Halobacteria</taxon>
        <taxon>Halobacteriales</taxon>
        <taxon>Haloferacaceae</taxon>
        <taxon>Halorubrum</taxon>
    </lineage>
</organism>
<evidence type="ECO:0000313" key="12">
    <source>
        <dbReference type="Proteomes" id="UP000011650"/>
    </source>
</evidence>
<evidence type="ECO:0000256" key="8">
    <source>
        <dbReference type="ARBA" id="ARBA00049020"/>
    </source>
</evidence>
<evidence type="ECO:0000313" key="11">
    <source>
        <dbReference type="EMBL" id="EMA61824.1"/>
    </source>
</evidence>
<reference evidence="11 12" key="1">
    <citation type="journal article" date="2014" name="PLoS Genet.">
        <title>Phylogenetically driven sequencing of extremely halophilic archaea reveals strategies for static and dynamic osmo-response.</title>
        <authorList>
            <person name="Becker E.A."/>
            <person name="Seitzer P.M."/>
            <person name="Tritt A."/>
            <person name="Larsen D."/>
            <person name="Krusor M."/>
            <person name="Yao A.I."/>
            <person name="Wu D."/>
            <person name="Madern D."/>
            <person name="Eisen J.A."/>
            <person name="Darling A.E."/>
            <person name="Facciotti M.T."/>
        </authorList>
    </citation>
    <scope>NUCLEOTIDE SEQUENCE [LARGE SCALE GENOMIC DNA]</scope>
    <source>
        <strain evidence="11 12">DSM 21995</strain>
    </source>
</reference>
<evidence type="ECO:0000256" key="9">
    <source>
        <dbReference type="NCBIfam" id="TIGR01508"/>
    </source>
</evidence>
<comment type="caution">
    <text evidence="11">The sequence shown here is derived from an EMBL/GenBank/DDBJ whole genome shotgun (WGS) entry which is preliminary data.</text>
</comment>
<evidence type="ECO:0000256" key="6">
    <source>
        <dbReference type="ARBA" id="ARBA00023002"/>
    </source>
</evidence>
<dbReference type="InterPro" id="IPR006401">
    <property type="entry name" value="Rib_reduct_arc"/>
</dbReference>
<dbReference type="Proteomes" id="UP000011650">
    <property type="component" value="Unassembled WGS sequence"/>
</dbReference>
<dbReference type="GO" id="GO:0008703">
    <property type="term" value="F:5-amino-6-(5-phosphoribosylamino)uracil reductase activity"/>
    <property type="evidence" value="ECO:0007669"/>
    <property type="project" value="InterPro"/>
</dbReference>
<dbReference type="InterPro" id="IPR011549">
    <property type="entry name" value="RibD_C"/>
</dbReference>
<dbReference type="RefSeq" id="WP_008004914.1">
    <property type="nucleotide sequence ID" value="NZ_AOJG01000015.1"/>
</dbReference>
<keyword evidence="6 11" id="KW-0560">Oxidoreductase</keyword>
<dbReference type="NCBIfam" id="TIGR01508">
    <property type="entry name" value="rib_reduct_arch"/>
    <property type="match status" value="1"/>
</dbReference>
<evidence type="ECO:0000256" key="7">
    <source>
        <dbReference type="ARBA" id="ARBA00047550"/>
    </source>
</evidence>
<dbReference type="EC" id="1.1.1.302" evidence="9"/>
<dbReference type="GO" id="GO:0050661">
    <property type="term" value="F:NADP binding"/>
    <property type="evidence" value="ECO:0007669"/>
    <property type="project" value="InterPro"/>
</dbReference>
<comment type="subunit">
    <text evidence="3">Homodimer.</text>
</comment>
<evidence type="ECO:0000256" key="2">
    <source>
        <dbReference type="ARBA" id="ARBA00009723"/>
    </source>
</evidence>
<dbReference type="Gene3D" id="3.40.430.10">
    <property type="entry name" value="Dihydrofolate Reductase, subunit A"/>
    <property type="match status" value="1"/>
</dbReference>
<evidence type="ECO:0000256" key="5">
    <source>
        <dbReference type="ARBA" id="ARBA00022857"/>
    </source>
</evidence>
<feature type="domain" description="Bacterial bifunctional deaminase-reductase C-terminal" evidence="10">
    <location>
        <begin position="2"/>
        <end position="227"/>
    </location>
</feature>
<protein>
    <recommendedName>
        <fullName evidence="9">2,5-diamino-6-(ribosylamino)-4(3H)-pyrimidinone 5'-phosphate reductase</fullName>
        <ecNumber evidence="9">1.1.1.302</ecNumber>
    </recommendedName>
</protein>
<sequence>MHVVVNAAQSVDGKLATRRREQLRISGPEDFDRVDRVRAAADAVLVGVGTVLADDPRLILDEEDRRVERLRNGRPGNPARVVVDSTGRTPTDARILDDAATTYLLVSPATPAERREALEAAGGEVVVVESGSGERRADEPDGDHVDLAAGFEALADRGVDRLMVEGGGEVIHSCFAAGLVDELHVYVGSLVIGGRDAPTLADGEGFTESFPRLDLVGTERLDDGVVLSYEVGAD</sequence>
<comment type="catalytic activity">
    <reaction evidence="8">
        <text>2,5-diamino-6-(1-D-ribitylamino)pyrimidin-4(3H)-one 5'-phosphate + NADP(+) = 2,5-diamino-6-(1-D-ribosylamino)pyrimidin-4(3H)-one 5'-phosphate + NADPH + H(+)</text>
        <dbReference type="Rhea" id="RHEA:27278"/>
        <dbReference type="ChEBI" id="CHEBI:15378"/>
        <dbReference type="ChEBI" id="CHEBI:57783"/>
        <dbReference type="ChEBI" id="CHEBI:58349"/>
        <dbReference type="ChEBI" id="CHEBI:58890"/>
        <dbReference type="ChEBI" id="CHEBI:59545"/>
        <dbReference type="EC" id="1.1.1.302"/>
    </reaction>
</comment>
<proteinExistence type="inferred from homology"/>
<evidence type="ECO:0000259" key="10">
    <source>
        <dbReference type="Pfam" id="PF01872"/>
    </source>
</evidence>
<name>M0NX26_9EURY</name>
<comment type="pathway">
    <text evidence="1">Cofactor biosynthesis; riboflavin biosynthesis.</text>
</comment>
<comment type="similarity">
    <text evidence="2">Belongs to the HTP reductase family.</text>
</comment>
<dbReference type="GO" id="GO:0009231">
    <property type="term" value="P:riboflavin biosynthetic process"/>
    <property type="evidence" value="ECO:0007669"/>
    <property type="project" value="UniProtKB-UniPathway"/>
</dbReference>
<dbReference type="NCBIfam" id="TIGR00227">
    <property type="entry name" value="ribD_Cterm"/>
    <property type="match status" value="1"/>
</dbReference>
<dbReference type="OrthoDB" id="10178at2157"/>
<comment type="catalytic activity">
    <reaction evidence="7">
        <text>2,5-diamino-6-(1-D-ribitylamino)pyrimidin-4(3H)-one 5'-phosphate + NAD(+) = 2,5-diamino-6-(1-D-ribosylamino)pyrimidin-4(3H)-one 5'-phosphate + NADH + H(+)</text>
        <dbReference type="Rhea" id="RHEA:27274"/>
        <dbReference type="ChEBI" id="CHEBI:15378"/>
        <dbReference type="ChEBI" id="CHEBI:57540"/>
        <dbReference type="ChEBI" id="CHEBI:57945"/>
        <dbReference type="ChEBI" id="CHEBI:58890"/>
        <dbReference type="ChEBI" id="CHEBI:59545"/>
        <dbReference type="EC" id="1.1.1.302"/>
    </reaction>
</comment>
<dbReference type="PATRIC" id="fig|1227482.3.peg.1318"/>
<evidence type="ECO:0000256" key="4">
    <source>
        <dbReference type="ARBA" id="ARBA00022619"/>
    </source>
</evidence>
<dbReference type="InterPro" id="IPR024072">
    <property type="entry name" value="DHFR-like_dom_sf"/>
</dbReference>
<dbReference type="EMBL" id="AOJG01000015">
    <property type="protein sequence ID" value="EMA61824.1"/>
    <property type="molecule type" value="Genomic_DNA"/>
</dbReference>
<accession>M0NX26</accession>
<keyword evidence="5" id="KW-0521">NADP</keyword>
<dbReference type="UniPathway" id="UPA00275"/>
<dbReference type="AlphaFoldDB" id="M0NX26"/>
<dbReference type="Pfam" id="PF01872">
    <property type="entry name" value="RibD_C"/>
    <property type="match status" value="1"/>
</dbReference>
<evidence type="ECO:0000256" key="3">
    <source>
        <dbReference type="ARBA" id="ARBA00011738"/>
    </source>
</evidence>
<gene>
    <name evidence="11" type="ORF">C469_06529</name>
</gene>
<dbReference type="PANTHER" id="PTHR38011:SF7">
    <property type="entry name" value="2,5-DIAMINO-6-RIBOSYLAMINO-4(3H)-PYRIMIDINONE 5'-PHOSPHATE REDUCTASE"/>
    <property type="match status" value="1"/>
</dbReference>
<dbReference type="STRING" id="1227482.C469_06529"/>